<dbReference type="CDD" id="cd01734">
    <property type="entry name" value="YlxS_C"/>
    <property type="match status" value="1"/>
</dbReference>
<dbReference type="GeneID" id="57487389"/>
<dbReference type="GO" id="GO:0005829">
    <property type="term" value="C:cytosol"/>
    <property type="evidence" value="ECO:0007669"/>
    <property type="project" value="TreeGrafter"/>
</dbReference>
<keyword evidence="10" id="KW-1185">Reference proteome</keyword>
<dbReference type="RefSeq" id="WP_020907437.1">
    <property type="nucleotide sequence ID" value="NZ_BHXB01000001.1"/>
</dbReference>
<feature type="domain" description="Ribosome maturation factor RimP C-terminal" evidence="6">
    <location>
        <begin position="88"/>
        <end position="152"/>
    </location>
</feature>
<organism evidence="7 9">
    <name type="scientific">Rhodococcus erythropolis</name>
    <name type="common">Arthrobacter picolinophilus</name>
    <dbReference type="NCBI Taxonomy" id="1833"/>
    <lineage>
        <taxon>Bacteria</taxon>
        <taxon>Bacillati</taxon>
        <taxon>Actinomycetota</taxon>
        <taxon>Actinomycetes</taxon>
        <taxon>Mycobacteriales</taxon>
        <taxon>Nocardiaceae</taxon>
        <taxon>Rhodococcus</taxon>
        <taxon>Rhodococcus erythropolis group</taxon>
    </lineage>
</organism>
<name>A0A0C2WEP5_RHOER</name>
<dbReference type="AlphaFoldDB" id="A0A0C2WEP5"/>
<evidence type="ECO:0000259" key="5">
    <source>
        <dbReference type="Pfam" id="PF02576"/>
    </source>
</evidence>
<comment type="subcellular location">
    <subcellularLocation>
        <location evidence="3">Cytoplasm</location>
    </subcellularLocation>
</comment>
<feature type="region of interest" description="Disordered" evidence="4">
    <location>
        <begin position="164"/>
        <end position="206"/>
    </location>
</feature>
<keyword evidence="2 3" id="KW-0690">Ribosome biogenesis</keyword>
<dbReference type="EMBL" id="MRBO01000805">
    <property type="protein sequence ID" value="KAB2581699.1"/>
    <property type="molecule type" value="Genomic_DNA"/>
</dbReference>
<dbReference type="Gene3D" id="3.30.300.70">
    <property type="entry name" value="RimP-like superfamily, N-terminal"/>
    <property type="match status" value="1"/>
</dbReference>
<feature type="domain" description="Ribosome maturation factor RimP N-terminal" evidence="5">
    <location>
        <begin position="12"/>
        <end position="85"/>
    </location>
</feature>
<dbReference type="InterPro" id="IPR035956">
    <property type="entry name" value="RimP_N_sf"/>
</dbReference>
<comment type="caution">
    <text evidence="7">The sequence shown here is derived from an EMBL/GenBank/DDBJ whole genome shotgun (WGS) entry which is preliminary data.</text>
</comment>
<protein>
    <recommendedName>
        <fullName evidence="3">Ribosome maturation factor RimP</fullName>
    </recommendedName>
</protein>
<evidence type="ECO:0000313" key="9">
    <source>
        <dbReference type="Proteomes" id="UP000325576"/>
    </source>
</evidence>
<dbReference type="Proteomes" id="UP000627573">
    <property type="component" value="Unassembled WGS sequence"/>
</dbReference>
<evidence type="ECO:0000313" key="10">
    <source>
        <dbReference type="Proteomes" id="UP000627573"/>
    </source>
</evidence>
<dbReference type="HAMAP" id="MF_01077">
    <property type="entry name" value="RimP"/>
    <property type="match status" value="1"/>
</dbReference>
<dbReference type="NCBIfam" id="NF000930">
    <property type="entry name" value="PRK00092.2-2"/>
    <property type="match status" value="1"/>
</dbReference>
<comment type="function">
    <text evidence="3">Required for maturation of 30S ribosomal subunits.</text>
</comment>
<comment type="similarity">
    <text evidence="3">Belongs to the RimP family.</text>
</comment>
<dbReference type="GO" id="GO:0000028">
    <property type="term" value="P:ribosomal small subunit assembly"/>
    <property type="evidence" value="ECO:0007669"/>
    <property type="project" value="TreeGrafter"/>
</dbReference>
<accession>A0A0C2WEP5</accession>
<dbReference type="KEGG" id="reb:XU06_12270"/>
<reference evidence="7 9" key="1">
    <citation type="journal article" date="2017" name="Poromechanics V (2013)">
        <title>Genomic Characterization of the Arsenic-Tolerant Actinobacterium, &lt;i&gt;Rhodococcus erythropolis&lt;/i&gt; S43.</title>
        <authorList>
            <person name="Retamal-Morales G."/>
            <person name="Mehnert M."/>
            <person name="Schwabe R."/>
            <person name="Tischler D."/>
            <person name="Schloemann M."/>
            <person name="Levican G.J."/>
        </authorList>
    </citation>
    <scope>NUCLEOTIDE SEQUENCE [LARGE SCALE GENOMIC DNA]</scope>
    <source>
        <strain evidence="7 9">S43</strain>
    </source>
</reference>
<evidence type="ECO:0000259" key="6">
    <source>
        <dbReference type="Pfam" id="PF17384"/>
    </source>
</evidence>
<sequence length="206" mass="22117">MPVPSRERVIELISELVHAQGYDVEDVVVTSAGKHSAVRIMVDSDAGIELDAAAEISRLVSELFDSLEEIGETPYTLEVTSPGIDRPLTLERHWRRARGRKARIDLAGETVVGRIGTLNDDSVAVVIGGRGGLTVREIALGDVQKAVVQVEFSKPSEAELELAGGIPEGRAVPSDAVDLTDDSGVDSVEDDEAELEDVENEEGFDK</sequence>
<dbReference type="Pfam" id="PF17384">
    <property type="entry name" value="DUF150_C"/>
    <property type="match status" value="1"/>
</dbReference>
<evidence type="ECO:0000256" key="4">
    <source>
        <dbReference type="SAM" id="MobiDB-lite"/>
    </source>
</evidence>
<evidence type="ECO:0000313" key="8">
    <source>
        <dbReference type="EMBL" id="MBH5142115.1"/>
    </source>
</evidence>
<dbReference type="EMBL" id="JAECSB010000026">
    <property type="protein sequence ID" value="MBH5142115.1"/>
    <property type="molecule type" value="Genomic_DNA"/>
</dbReference>
<evidence type="ECO:0000256" key="2">
    <source>
        <dbReference type="ARBA" id="ARBA00022517"/>
    </source>
</evidence>
<dbReference type="PANTHER" id="PTHR33867:SF1">
    <property type="entry name" value="RIBOSOME MATURATION FACTOR RIMP"/>
    <property type="match status" value="1"/>
</dbReference>
<evidence type="ECO:0000256" key="1">
    <source>
        <dbReference type="ARBA" id="ARBA00022490"/>
    </source>
</evidence>
<dbReference type="OMA" id="TEHRHYV"/>
<dbReference type="GO" id="GO:0006412">
    <property type="term" value="P:translation"/>
    <property type="evidence" value="ECO:0007669"/>
    <property type="project" value="TreeGrafter"/>
</dbReference>
<evidence type="ECO:0000313" key="7">
    <source>
        <dbReference type="EMBL" id="KAB2581699.1"/>
    </source>
</evidence>
<dbReference type="PANTHER" id="PTHR33867">
    <property type="entry name" value="RIBOSOME MATURATION FACTOR RIMP"/>
    <property type="match status" value="1"/>
</dbReference>
<dbReference type="InterPro" id="IPR003728">
    <property type="entry name" value="Ribosome_maturation_RimP"/>
</dbReference>
<dbReference type="InterPro" id="IPR028989">
    <property type="entry name" value="RimP_N"/>
</dbReference>
<reference evidence="8 10" key="2">
    <citation type="submission" date="2020-12" db="EMBL/GenBank/DDBJ databases">
        <title>Draft genome sequence of furan degrading bacterial strain FUR100.</title>
        <authorList>
            <person name="Woiski C."/>
        </authorList>
    </citation>
    <scope>NUCLEOTIDE SEQUENCE [LARGE SCALE GENOMIC DNA]</scope>
    <source>
        <strain evidence="8 10">FUR100</strain>
    </source>
</reference>
<gene>
    <name evidence="3 8" type="primary">rimP</name>
    <name evidence="7" type="ORF">BS297_29500</name>
    <name evidence="8" type="ORF">I3517_05745</name>
</gene>
<dbReference type="Pfam" id="PF02576">
    <property type="entry name" value="RimP_N"/>
    <property type="match status" value="1"/>
</dbReference>
<evidence type="ECO:0000256" key="3">
    <source>
        <dbReference type="HAMAP-Rule" id="MF_01077"/>
    </source>
</evidence>
<proteinExistence type="inferred from homology"/>
<keyword evidence="1 3" id="KW-0963">Cytoplasm</keyword>
<dbReference type="Proteomes" id="UP000325576">
    <property type="component" value="Unassembled WGS sequence"/>
</dbReference>
<dbReference type="InterPro" id="IPR028998">
    <property type="entry name" value="RimP_C"/>
</dbReference>
<dbReference type="SMR" id="A0A0C2WEP5"/>
<dbReference type="SUPFAM" id="SSF75420">
    <property type="entry name" value="YhbC-like, N-terminal domain"/>
    <property type="match status" value="1"/>
</dbReference>
<feature type="compositionally biased region" description="Acidic residues" evidence="4">
    <location>
        <begin position="178"/>
        <end position="206"/>
    </location>
</feature>